<evidence type="ECO:0000259" key="1">
    <source>
        <dbReference type="Pfam" id="PF01609"/>
    </source>
</evidence>
<sequence>HRIAKTRARVEHVFASIEQMGGKLIRTIGQGRANFAMTMMAACYNLKRLVYFQKAGIKAF</sequence>
<dbReference type="InterPro" id="IPR002559">
    <property type="entry name" value="Transposase_11"/>
</dbReference>
<comment type="caution">
    <text evidence="2">The sequence shown here is derived from an EMBL/GenBank/DDBJ whole genome shotgun (WGS) entry which is preliminary data.</text>
</comment>
<keyword evidence="3" id="KW-1185">Reference proteome</keyword>
<protein>
    <submittedName>
        <fullName evidence="2">Transposase DDE domain-containing protein</fullName>
    </submittedName>
</protein>
<feature type="domain" description="Transposase IS4-like" evidence="1">
    <location>
        <begin position="2"/>
        <end position="46"/>
    </location>
</feature>
<dbReference type="RefSeq" id="WP_143008662.1">
    <property type="nucleotide sequence ID" value="NZ_FNHO01000015.1"/>
</dbReference>
<feature type="non-terminal residue" evidence="2">
    <location>
        <position position="1"/>
    </location>
</feature>
<gene>
    <name evidence="2" type="ORF">SAMN05660875_11537</name>
</gene>
<accession>A0ABY0RAB0</accession>
<dbReference type="Pfam" id="PF01609">
    <property type="entry name" value="DDE_Tnp_1"/>
    <property type="match status" value="1"/>
</dbReference>
<proteinExistence type="predicted"/>
<reference evidence="2 3" key="1">
    <citation type="submission" date="2016-10" db="EMBL/GenBank/DDBJ databases">
        <authorList>
            <person name="Varghese N."/>
            <person name="Submissions S."/>
        </authorList>
    </citation>
    <scope>NUCLEOTIDE SEQUENCE [LARGE SCALE GENOMIC DNA]</scope>
    <source>
        <strain evidence="2 3">DSM 6083</strain>
    </source>
</reference>
<evidence type="ECO:0000313" key="3">
    <source>
        <dbReference type="Proteomes" id="UP000182276"/>
    </source>
</evidence>
<dbReference type="EMBL" id="FNHO01000015">
    <property type="protein sequence ID" value="SDM96653.1"/>
    <property type="molecule type" value="Genomic_DNA"/>
</dbReference>
<evidence type="ECO:0000313" key="2">
    <source>
        <dbReference type="EMBL" id="SDM96653.1"/>
    </source>
</evidence>
<dbReference type="Proteomes" id="UP000182276">
    <property type="component" value="Unassembled WGS sequence"/>
</dbReference>
<name>A0ABY0RAB0_9GAMM</name>
<organism evidence="2 3">
    <name type="scientific">Stutzerimonas balearica DSM 6083</name>
    <dbReference type="NCBI Taxonomy" id="1123016"/>
    <lineage>
        <taxon>Bacteria</taxon>
        <taxon>Pseudomonadati</taxon>
        <taxon>Pseudomonadota</taxon>
        <taxon>Gammaproteobacteria</taxon>
        <taxon>Pseudomonadales</taxon>
        <taxon>Pseudomonadaceae</taxon>
        <taxon>Stutzerimonas</taxon>
    </lineage>
</organism>